<protein>
    <submittedName>
        <fullName evidence="1">Uncharacterized protein</fullName>
    </submittedName>
</protein>
<reference evidence="1" key="1">
    <citation type="journal article" date="2020" name="Stud. Mycol.">
        <title>101 Dothideomycetes genomes: a test case for predicting lifestyles and emergence of pathogens.</title>
        <authorList>
            <person name="Haridas S."/>
            <person name="Albert R."/>
            <person name="Binder M."/>
            <person name="Bloem J."/>
            <person name="Labutti K."/>
            <person name="Salamov A."/>
            <person name="Andreopoulos B."/>
            <person name="Baker S."/>
            <person name="Barry K."/>
            <person name="Bills G."/>
            <person name="Bluhm B."/>
            <person name="Cannon C."/>
            <person name="Castanera R."/>
            <person name="Culley D."/>
            <person name="Daum C."/>
            <person name="Ezra D."/>
            <person name="Gonzalez J."/>
            <person name="Henrissat B."/>
            <person name="Kuo A."/>
            <person name="Liang C."/>
            <person name="Lipzen A."/>
            <person name="Lutzoni F."/>
            <person name="Magnuson J."/>
            <person name="Mondo S."/>
            <person name="Nolan M."/>
            <person name="Ohm R."/>
            <person name="Pangilinan J."/>
            <person name="Park H.-J."/>
            <person name="Ramirez L."/>
            <person name="Alfaro M."/>
            <person name="Sun H."/>
            <person name="Tritt A."/>
            <person name="Yoshinaga Y."/>
            <person name="Zwiers L.-H."/>
            <person name="Turgeon B."/>
            <person name="Goodwin S."/>
            <person name="Spatafora J."/>
            <person name="Crous P."/>
            <person name="Grigoriev I."/>
        </authorList>
    </citation>
    <scope>NUCLEOTIDE SEQUENCE</scope>
    <source>
        <strain evidence="1">CBS 175.79</strain>
    </source>
</reference>
<keyword evidence="2" id="KW-1185">Reference proteome</keyword>
<gene>
    <name evidence="1" type="ORF">BU24DRAFT_1984</name>
</gene>
<organism evidence="1 2">
    <name type="scientific">Aaosphaeria arxii CBS 175.79</name>
    <dbReference type="NCBI Taxonomy" id="1450172"/>
    <lineage>
        <taxon>Eukaryota</taxon>
        <taxon>Fungi</taxon>
        <taxon>Dikarya</taxon>
        <taxon>Ascomycota</taxon>
        <taxon>Pezizomycotina</taxon>
        <taxon>Dothideomycetes</taxon>
        <taxon>Pleosporomycetidae</taxon>
        <taxon>Pleosporales</taxon>
        <taxon>Pleosporales incertae sedis</taxon>
        <taxon>Aaosphaeria</taxon>
    </lineage>
</organism>
<dbReference type="GeneID" id="54279185"/>
<sequence>MIWRTKFSMLFMLYRRCNTHPKRRCAIPEDIPNSTHTCWESAITPITMPTMSRCQQHWLAREMFIALSLHHLELVAYSNHVNLDLARLEEAYSKDTAAFAQSRDRNMSAHGHAQLKLSNPRCDTRTKHDLATGA</sequence>
<accession>A0A6A5Y6V5</accession>
<proteinExistence type="predicted"/>
<dbReference type="RefSeq" id="XP_033388820.1">
    <property type="nucleotide sequence ID" value="XM_033521788.1"/>
</dbReference>
<dbReference type="Proteomes" id="UP000799778">
    <property type="component" value="Unassembled WGS sequence"/>
</dbReference>
<name>A0A6A5Y6V5_9PLEO</name>
<evidence type="ECO:0000313" key="1">
    <source>
        <dbReference type="EMBL" id="KAF2020481.1"/>
    </source>
</evidence>
<evidence type="ECO:0000313" key="2">
    <source>
        <dbReference type="Proteomes" id="UP000799778"/>
    </source>
</evidence>
<dbReference type="AlphaFoldDB" id="A0A6A5Y6V5"/>
<dbReference type="EMBL" id="ML978066">
    <property type="protein sequence ID" value="KAF2020481.1"/>
    <property type="molecule type" value="Genomic_DNA"/>
</dbReference>